<evidence type="ECO:0000313" key="2">
    <source>
        <dbReference type="EMBL" id="KAJ8897941.1"/>
    </source>
</evidence>
<dbReference type="Proteomes" id="UP001159363">
    <property type="component" value="Chromosome 1"/>
</dbReference>
<keyword evidence="3" id="KW-1185">Reference proteome</keyword>
<reference evidence="2 3" key="1">
    <citation type="submission" date="2023-02" db="EMBL/GenBank/DDBJ databases">
        <title>LHISI_Scaffold_Assembly.</title>
        <authorList>
            <person name="Stuart O.P."/>
            <person name="Cleave R."/>
            <person name="Magrath M.J.L."/>
            <person name="Mikheyev A.S."/>
        </authorList>
    </citation>
    <scope>NUCLEOTIDE SEQUENCE [LARGE SCALE GENOMIC DNA]</scope>
    <source>
        <strain evidence="2">Daus_M_001</strain>
        <tissue evidence="2">Leg muscle</tissue>
    </source>
</reference>
<organism evidence="2 3">
    <name type="scientific">Dryococelus australis</name>
    <dbReference type="NCBI Taxonomy" id="614101"/>
    <lineage>
        <taxon>Eukaryota</taxon>
        <taxon>Metazoa</taxon>
        <taxon>Ecdysozoa</taxon>
        <taxon>Arthropoda</taxon>
        <taxon>Hexapoda</taxon>
        <taxon>Insecta</taxon>
        <taxon>Pterygota</taxon>
        <taxon>Neoptera</taxon>
        <taxon>Polyneoptera</taxon>
        <taxon>Phasmatodea</taxon>
        <taxon>Verophasmatodea</taxon>
        <taxon>Anareolatae</taxon>
        <taxon>Phasmatidae</taxon>
        <taxon>Eurycanthinae</taxon>
        <taxon>Dryococelus</taxon>
    </lineage>
</organism>
<dbReference type="EMBL" id="JARBHB010000001">
    <property type="protein sequence ID" value="KAJ8897941.1"/>
    <property type="molecule type" value="Genomic_DNA"/>
</dbReference>
<accession>A0ABQ9IMQ7</accession>
<feature type="region of interest" description="Disordered" evidence="1">
    <location>
        <begin position="1"/>
        <end position="24"/>
    </location>
</feature>
<evidence type="ECO:0000313" key="3">
    <source>
        <dbReference type="Proteomes" id="UP001159363"/>
    </source>
</evidence>
<evidence type="ECO:0000256" key="1">
    <source>
        <dbReference type="SAM" id="MobiDB-lite"/>
    </source>
</evidence>
<sequence>MNTLTGESVPVTEENPDMPPQPVRASQNDALAALSMLDRVVSSSDVDENDIKSMAEIHNFIEKVYMNPKDKTKIGYFFKKVAHRHGGGINVTA</sequence>
<comment type="caution">
    <text evidence="2">The sequence shown here is derived from an EMBL/GenBank/DDBJ whole genome shotgun (WGS) entry which is preliminary data.</text>
</comment>
<protein>
    <submittedName>
        <fullName evidence="2">Uncharacterized protein</fullName>
    </submittedName>
</protein>
<gene>
    <name evidence="2" type="ORF">PR048_003299</name>
</gene>
<proteinExistence type="predicted"/>
<name>A0ABQ9IMQ7_9NEOP</name>